<evidence type="ECO:0000313" key="5">
    <source>
        <dbReference type="EMBL" id="OAA71008.1"/>
    </source>
</evidence>
<comment type="caution">
    <text evidence="5">The sequence shown here is derived from an EMBL/GenBank/DDBJ whole genome shotgun (WGS) entry which is preliminary data.</text>
</comment>
<keyword evidence="2" id="KW-0687">Ribonucleoprotein</keyword>
<keyword evidence="6" id="KW-1185">Reference proteome</keyword>
<dbReference type="AlphaFoldDB" id="A0A168C6P7"/>
<dbReference type="SUPFAM" id="SSF46911">
    <property type="entry name" value="Ribosomal protein S18"/>
    <property type="match status" value="1"/>
</dbReference>
<organism evidence="5 6">
    <name type="scientific">Akanthomyces lecanii RCEF 1005</name>
    <dbReference type="NCBI Taxonomy" id="1081108"/>
    <lineage>
        <taxon>Eukaryota</taxon>
        <taxon>Fungi</taxon>
        <taxon>Dikarya</taxon>
        <taxon>Ascomycota</taxon>
        <taxon>Pezizomycotina</taxon>
        <taxon>Sordariomycetes</taxon>
        <taxon>Hypocreomycetidae</taxon>
        <taxon>Hypocreales</taxon>
        <taxon>Cordycipitaceae</taxon>
        <taxon>Akanthomyces</taxon>
        <taxon>Cordyceps confragosa</taxon>
    </lineage>
</organism>
<sequence>MPMRLPGVSAARAPSTSLLSFLRPFSSTAAVAQPPRENRPPPPPARAPTPSSTSRLQSINKDRMSVGGANGRSPGTSSMHRIGQAYKDRAAESLRVKQEHIDFLKNRKVSNDYLRQMPRRWVPGDVYSPHDLSPREMDKWRRRNQRQVDVVDILGLRPLDMYKNFSLIQEFTTSSGQIKHSKETALRPVNQRKVAKMIRRIQGMGLYPTIHDHPELIRSEFYPSEQRRG</sequence>
<dbReference type="Pfam" id="PF01084">
    <property type="entry name" value="Ribosomal_S18"/>
    <property type="match status" value="1"/>
</dbReference>
<dbReference type="InterPro" id="IPR036870">
    <property type="entry name" value="Ribosomal_bS18_sf"/>
</dbReference>
<dbReference type="GO" id="GO:0003735">
    <property type="term" value="F:structural constituent of ribosome"/>
    <property type="evidence" value="ECO:0007669"/>
    <property type="project" value="InterPro"/>
</dbReference>
<evidence type="ECO:0000256" key="1">
    <source>
        <dbReference type="ARBA" id="ARBA00022980"/>
    </source>
</evidence>
<dbReference type="InterPro" id="IPR001648">
    <property type="entry name" value="Ribosomal_bS18"/>
</dbReference>
<reference evidence="5 6" key="1">
    <citation type="journal article" date="2016" name="Genome Biol. Evol.">
        <title>Divergent and convergent evolution of fungal pathogenicity.</title>
        <authorList>
            <person name="Shang Y."/>
            <person name="Xiao G."/>
            <person name="Zheng P."/>
            <person name="Cen K."/>
            <person name="Zhan S."/>
            <person name="Wang C."/>
        </authorList>
    </citation>
    <scope>NUCLEOTIDE SEQUENCE [LARGE SCALE GENOMIC DNA]</scope>
    <source>
        <strain evidence="5 6">RCEF 1005</strain>
    </source>
</reference>
<dbReference type="GO" id="GO:1990904">
    <property type="term" value="C:ribonucleoprotein complex"/>
    <property type="evidence" value="ECO:0007669"/>
    <property type="project" value="UniProtKB-KW"/>
</dbReference>
<evidence type="ECO:0000256" key="4">
    <source>
        <dbReference type="SAM" id="MobiDB-lite"/>
    </source>
</evidence>
<dbReference type="EMBL" id="AZHF01000009">
    <property type="protein sequence ID" value="OAA71008.1"/>
    <property type="molecule type" value="Genomic_DNA"/>
</dbReference>
<evidence type="ECO:0000256" key="3">
    <source>
        <dbReference type="ARBA" id="ARBA00035264"/>
    </source>
</evidence>
<gene>
    <name evidence="5" type="ORF">LEL_09599</name>
</gene>
<dbReference type="Proteomes" id="UP000076881">
    <property type="component" value="Unassembled WGS sequence"/>
</dbReference>
<dbReference type="GO" id="GO:0005840">
    <property type="term" value="C:ribosome"/>
    <property type="evidence" value="ECO:0007669"/>
    <property type="project" value="UniProtKB-KW"/>
</dbReference>
<keyword evidence="1 5" id="KW-0689">Ribosomal protein</keyword>
<evidence type="ECO:0000256" key="2">
    <source>
        <dbReference type="ARBA" id="ARBA00023274"/>
    </source>
</evidence>
<accession>A0A168C6P7</accession>
<dbReference type="GO" id="GO:0006412">
    <property type="term" value="P:translation"/>
    <property type="evidence" value="ECO:0007669"/>
    <property type="project" value="InterPro"/>
</dbReference>
<protein>
    <recommendedName>
        <fullName evidence="3">Small ribosomal subunit protein bS18m</fullName>
    </recommendedName>
</protein>
<evidence type="ECO:0000313" key="6">
    <source>
        <dbReference type="Proteomes" id="UP000076881"/>
    </source>
</evidence>
<proteinExistence type="predicted"/>
<dbReference type="OrthoDB" id="21463at2759"/>
<dbReference type="STRING" id="1081108.A0A168C6P7"/>
<dbReference type="Gene3D" id="4.10.640.10">
    <property type="entry name" value="Ribosomal protein S18"/>
    <property type="match status" value="1"/>
</dbReference>
<name>A0A168C6P7_CORDF</name>
<feature type="region of interest" description="Disordered" evidence="4">
    <location>
        <begin position="28"/>
        <end position="80"/>
    </location>
</feature>